<name>A0AAD6FTF6_9TELE</name>
<evidence type="ECO:0000256" key="2">
    <source>
        <dbReference type="SAM" id="SignalP"/>
    </source>
</evidence>
<feature type="compositionally biased region" description="Low complexity" evidence="1">
    <location>
        <begin position="28"/>
        <end position="40"/>
    </location>
</feature>
<dbReference type="AlphaFoldDB" id="A0AAD6FTF6"/>
<sequence length="92" mass="10142">MRVFNLLYLLLLLVALLTSVSSARPGGDTTDTTTAHTDAACLSTPEYPFPKMTPGSQEKSHEKGVVNAVLPVELRTPQHKEITTGRKHQWLK</sequence>
<feature type="chain" id="PRO_5042162503" description="Secreted protein" evidence="2">
    <location>
        <begin position="23"/>
        <end position="92"/>
    </location>
</feature>
<proteinExistence type="predicted"/>
<feature type="signal peptide" evidence="2">
    <location>
        <begin position="1"/>
        <end position="22"/>
    </location>
</feature>
<keyword evidence="2" id="KW-0732">Signal</keyword>
<gene>
    <name evidence="3" type="ORF">JOQ06_013765</name>
</gene>
<keyword evidence="4" id="KW-1185">Reference proteome</keyword>
<evidence type="ECO:0000313" key="4">
    <source>
        <dbReference type="Proteomes" id="UP001219934"/>
    </source>
</evidence>
<evidence type="ECO:0008006" key="5">
    <source>
        <dbReference type="Google" id="ProtNLM"/>
    </source>
</evidence>
<accession>A0AAD6FTF6</accession>
<protein>
    <recommendedName>
        <fullName evidence="5">Secreted protein</fullName>
    </recommendedName>
</protein>
<evidence type="ECO:0000256" key="1">
    <source>
        <dbReference type="SAM" id="MobiDB-lite"/>
    </source>
</evidence>
<organism evidence="3 4">
    <name type="scientific">Pogonophryne albipinna</name>
    <dbReference type="NCBI Taxonomy" id="1090488"/>
    <lineage>
        <taxon>Eukaryota</taxon>
        <taxon>Metazoa</taxon>
        <taxon>Chordata</taxon>
        <taxon>Craniata</taxon>
        <taxon>Vertebrata</taxon>
        <taxon>Euteleostomi</taxon>
        <taxon>Actinopterygii</taxon>
        <taxon>Neopterygii</taxon>
        <taxon>Teleostei</taxon>
        <taxon>Neoteleostei</taxon>
        <taxon>Acanthomorphata</taxon>
        <taxon>Eupercaria</taxon>
        <taxon>Perciformes</taxon>
        <taxon>Notothenioidei</taxon>
        <taxon>Pogonophryne</taxon>
    </lineage>
</organism>
<feature type="region of interest" description="Disordered" evidence="1">
    <location>
        <begin position="23"/>
        <end position="62"/>
    </location>
</feature>
<evidence type="ECO:0000313" key="3">
    <source>
        <dbReference type="EMBL" id="KAJ4945230.1"/>
    </source>
</evidence>
<comment type="caution">
    <text evidence="3">The sequence shown here is derived from an EMBL/GenBank/DDBJ whole genome shotgun (WGS) entry which is preliminary data.</text>
</comment>
<dbReference type="EMBL" id="JAPTMU010000004">
    <property type="protein sequence ID" value="KAJ4945230.1"/>
    <property type="molecule type" value="Genomic_DNA"/>
</dbReference>
<dbReference type="Proteomes" id="UP001219934">
    <property type="component" value="Unassembled WGS sequence"/>
</dbReference>
<reference evidence="3" key="1">
    <citation type="submission" date="2022-11" db="EMBL/GenBank/DDBJ databases">
        <title>Chromosome-level genome of Pogonophryne albipinna.</title>
        <authorList>
            <person name="Jo E."/>
        </authorList>
    </citation>
    <scope>NUCLEOTIDE SEQUENCE</scope>
    <source>
        <strain evidence="3">SGF0006</strain>
        <tissue evidence="3">Muscle</tissue>
    </source>
</reference>